<dbReference type="InterPro" id="IPR011011">
    <property type="entry name" value="Znf_FYVE_PHD"/>
</dbReference>
<dbReference type="OMA" id="CSTRERM"/>
<evidence type="ECO:0000259" key="4">
    <source>
        <dbReference type="Pfam" id="PF25054"/>
    </source>
</evidence>
<dbReference type="PANTHER" id="PTHR33779:SF1">
    <property type="entry name" value="EXPRESSED PROTEIN"/>
    <property type="match status" value="1"/>
</dbReference>
<name>A0A2R6XT46_MARPO</name>
<accession>A0A2R6XT46</accession>
<evidence type="ECO:0000313" key="5">
    <source>
        <dbReference type="EMBL" id="PTQ49294.1"/>
    </source>
</evidence>
<keyword evidence="1" id="KW-0479">Metal-binding</keyword>
<dbReference type="InterPro" id="IPR013083">
    <property type="entry name" value="Znf_RING/FYVE/PHD"/>
</dbReference>
<proteinExistence type="predicted"/>
<dbReference type="InterPro" id="IPR056874">
    <property type="entry name" value="PHD_dom_pln"/>
</dbReference>
<organism evidence="5 6">
    <name type="scientific">Marchantia polymorpha</name>
    <name type="common">Common liverwort</name>
    <name type="synonym">Marchantia aquatica</name>
    <dbReference type="NCBI Taxonomy" id="3197"/>
    <lineage>
        <taxon>Eukaryota</taxon>
        <taxon>Viridiplantae</taxon>
        <taxon>Streptophyta</taxon>
        <taxon>Embryophyta</taxon>
        <taxon>Marchantiophyta</taxon>
        <taxon>Marchantiopsida</taxon>
        <taxon>Marchantiidae</taxon>
        <taxon>Marchantiales</taxon>
        <taxon>Marchantiaceae</taxon>
        <taxon>Marchantia</taxon>
    </lineage>
</organism>
<dbReference type="SUPFAM" id="SSF57903">
    <property type="entry name" value="FYVE/PHD zinc finger"/>
    <property type="match status" value="1"/>
</dbReference>
<keyword evidence="1" id="KW-0863">Zinc-finger</keyword>
<dbReference type="Gramene" id="Mp7g11620.1">
    <property type="protein sequence ID" value="Mp7g11620.1.cds"/>
    <property type="gene ID" value="Mp7g11620"/>
</dbReference>
<dbReference type="Gene3D" id="3.30.40.10">
    <property type="entry name" value="Zinc/RING finger domain, C3HC4 (zinc finger)"/>
    <property type="match status" value="1"/>
</dbReference>
<evidence type="ECO:0000256" key="2">
    <source>
        <dbReference type="ARBA" id="ARBA00022833"/>
    </source>
</evidence>
<protein>
    <recommendedName>
        <fullName evidence="4">PHD-type zinc finger plants domain-containing protein</fullName>
    </recommendedName>
</protein>
<dbReference type="OrthoDB" id="1935489at2759"/>
<keyword evidence="2" id="KW-0862">Zinc</keyword>
<evidence type="ECO:0000313" key="6">
    <source>
        <dbReference type="Proteomes" id="UP000244005"/>
    </source>
</evidence>
<feature type="region of interest" description="Disordered" evidence="3">
    <location>
        <begin position="1"/>
        <end position="29"/>
    </location>
</feature>
<dbReference type="EMBL" id="KZ772675">
    <property type="protein sequence ID" value="PTQ49294.1"/>
    <property type="molecule type" value="Genomic_DNA"/>
</dbReference>
<dbReference type="Pfam" id="PF25054">
    <property type="entry name" value="PHD_pln"/>
    <property type="match status" value="1"/>
</dbReference>
<keyword evidence="6" id="KW-1185">Reference proteome</keyword>
<evidence type="ECO:0000256" key="3">
    <source>
        <dbReference type="SAM" id="MobiDB-lite"/>
    </source>
</evidence>
<reference evidence="6" key="1">
    <citation type="journal article" date="2017" name="Cell">
        <title>Insights into land plant evolution garnered from the Marchantia polymorpha genome.</title>
        <authorList>
            <person name="Bowman J.L."/>
            <person name="Kohchi T."/>
            <person name="Yamato K.T."/>
            <person name="Jenkins J."/>
            <person name="Shu S."/>
            <person name="Ishizaki K."/>
            <person name="Yamaoka S."/>
            <person name="Nishihama R."/>
            <person name="Nakamura Y."/>
            <person name="Berger F."/>
            <person name="Adam C."/>
            <person name="Aki S.S."/>
            <person name="Althoff F."/>
            <person name="Araki T."/>
            <person name="Arteaga-Vazquez M.A."/>
            <person name="Balasubrmanian S."/>
            <person name="Barry K."/>
            <person name="Bauer D."/>
            <person name="Boehm C.R."/>
            <person name="Briginshaw L."/>
            <person name="Caballero-Perez J."/>
            <person name="Catarino B."/>
            <person name="Chen F."/>
            <person name="Chiyoda S."/>
            <person name="Chovatia M."/>
            <person name="Davies K.M."/>
            <person name="Delmans M."/>
            <person name="Demura T."/>
            <person name="Dierschke T."/>
            <person name="Dolan L."/>
            <person name="Dorantes-Acosta A.E."/>
            <person name="Eklund D.M."/>
            <person name="Florent S.N."/>
            <person name="Flores-Sandoval E."/>
            <person name="Fujiyama A."/>
            <person name="Fukuzawa H."/>
            <person name="Galik B."/>
            <person name="Grimanelli D."/>
            <person name="Grimwood J."/>
            <person name="Grossniklaus U."/>
            <person name="Hamada T."/>
            <person name="Haseloff J."/>
            <person name="Hetherington A.J."/>
            <person name="Higo A."/>
            <person name="Hirakawa Y."/>
            <person name="Hundley H.N."/>
            <person name="Ikeda Y."/>
            <person name="Inoue K."/>
            <person name="Inoue S.I."/>
            <person name="Ishida S."/>
            <person name="Jia Q."/>
            <person name="Kakita M."/>
            <person name="Kanazawa T."/>
            <person name="Kawai Y."/>
            <person name="Kawashima T."/>
            <person name="Kennedy M."/>
            <person name="Kinose K."/>
            <person name="Kinoshita T."/>
            <person name="Kohara Y."/>
            <person name="Koide E."/>
            <person name="Komatsu K."/>
            <person name="Kopischke S."/>
            <person name="Kubo M."/>
            <person name="Kyozuka J."/>
            <person name="Lagercrantz U."/>
            <person name="Lin S.S."/>
            <person name="Lindquist E."/>
            <person name="Lipzen A.M."/>
            <person name="Lu C.W."/>
            <person name="De Luna E."/>
            <person name="Martienssen R.A."/>
            <person name="Minamino N."/>
            <person name="Mizutani M."/>
            <person name="Mizutani M."/>
            <person name="Mochizuki N."/>
            <person name="Monte I."/>
            <person name="Mosher R."/>
            <person name="Nagasaki H."/>
            <person name="Nakagami H."/>
            <person name="Naramoto S."/>
            <person name="Nishitani K."/>
            <person name="Ohtani M."/>
            <person name="Okamoto T."/>
            <person name="Okumura M."/>
            <person name="Phillips J."/>
            <person name="Pollak B."/>
            <person name="Reinders A."/>
            <person name="Rovekamp M."/>
            <person name="Sano R."/>
            <person name="Sawa S."/>
            <person name="Schmid M.W."/>
            <person name="Shirakawa M."/>
            <person name="Solano R."/>
            <person name="Spunde A."/>
            <person name="Suetsugu N."/>
            <person name="Sugano S."/>
            <person name="Sugiyama A."/>
            <person name="Sun R."/>
            <person name="Suzuki Y."/>
            <person name="Takenaka M."/>
            <person name="Takezawa D."/>
            <person name="Tomogane H."/>
            <person name="Tsuzuki M."/>
            <person name="Ueda T."/>
            <person name="Umeda M."/>
            <person name="Ward J.M."/>
            <person name="Watanabe Y."/>
            <person name="Yazaki K."/>
            <person name="Yokoyama R."/>
            <person name="Yoshitake Y."/>
            <person name="Yotsui I."/>
            <person name="Zachgo S."/>
            <person name="Schmutz J."/>
        </authorList>
    </citation>
    <scope>NUCLEOTIDE SEQUENCE [LARGE SCALE GENOMIC DNA]</scope>
    <source>
        <strain evidence="6">Tak-1</strain>
    </source>
</reference>
<dbReference type="GO" id="GO:0008270">
    <property type="term" value="F:zinc ion binding"/>
    <property type="evidence" value="ECO:0007669"/>
    <property type="project" value="UniProtKB-KW"/>
</dbReference>
<sequence>MCANSLSEERRREREREREREGKGERARMFDRREEHVSFTFEDRYEEKHRTSKRQECSMCGDVGFPDQLQQCTRCHFRFQHTYCCNSKEGLGTGAWMCDWCQLAKDEEARSDRAAAVSSGESGALEFLLKAALTEAGVVEAAVAGGGPMQSSSVEGGGGGGGGSFCSSSIESVKGDEVSFGDAGDASCSTRERMSSEGDEATTTFACSALALADSGGCDPKRNPKLLRCSSKSSQKRRHRSLLEQQCGSVQLKRLSSLKGAKSAIACDPPKSFVRRYKSLSDISF</sequence>
<dbReference type="AlphaFoldDB" id="A0A2R6XT46"/>
<dbReference type="Proteomes" id="UP000244005">
    <property type="component" value="Unassembled WGS sequence"/>
</dbReference>
<gene>
    <name evidence="5" type="ORF">MARPO_0003s0174</name>
</gene>
<feature type="domain" description="PHD-type zinc finger plants" evidence="4">
    <location>
        <begin position="58"/>
        <end position="101"/>
    </location>
</feature>
<evidence type="ECO:0000256" key="1">
    <source>
        <dbReference type="ARBA" id="ARBA00022771"/>
    </source>
</evidence>
<dbReference type="PANTHER" id="PTHR33779">
    <property type="entry name" value="EXPRESSED PROTEIN"/>
    <property type="match status" value="1"/>
</dbReference>
<feature type="compositionally biased region" description="Basic and acidic residues" evidence="3">
    <location>
        <begin position="7"/>
        <end position="29"/>
    </location>
</feature>